<dbReference type="PANTHER" id="PTHR44086">
    <property type="entry name" value="THIOSULFATE SULFURTRANSFERASE RDL2, MITOCHONDRIAL-RELATED"/>
    <property type="match status" value="1"/>
</dbReference>
<name>A0A836L313_9TRYP</name>
<dbReference type="Gene3D" id="3.40.250.10">
    <property type="entry name" value="Rhodanese-like domain"/>
    <property type="match status" value="1"/>
</dbReference>
<dbReference type="EMBL" id="JAFJZO010000035">
    <property type="protein sequence ID" value="KAG5492530.1"/>
    <property type="molecule type" value="Genomic_DNA"/>
</dbReference>
<feature type="compositionally biased region" description="Polar residues" evidence="1">
    <location>
        <begin position="160"/>
        <end position="193"/>
    </location>
</feature>
<dbReference type="GO" id="GO:0004792">
    <property type="term" value="F:thiosulfate-cyanide sulfurtransferase activity"/>
    <property type="evidence" value="ECO:0007669"/>
    <property type="project" value="TreeGrafter"/>
</dbReference>
<proteinExistence type="predicted"/>
<sequence>MLRCSATTAGPFTLSIRYVRKRRHGLSLRPVGLRFDDKVNQPATGLSRVGALVPSVHSNVQRWCHVGGDHTSHVGRRLKWGTAAPHHSHFLCSKRCLSTSIKDETPNAAIKNNSGSPTDTKLTPMDPVAAEEPPHFEENICAFPDSSSSLCQKDHLSSGLATGSATMTSSTPASNEVVASTTPPGLTGNSASIDGSDDRNGGDASPEWPEPTLEDLDRSIPQVDCEFIASLIRSRNLRRDEFLARKEALKQRVEETTKKTTPTVSEAVKLPLVGGLSLGWFNVLKGGDEAGGESGLVATSIEAPVVASAAVLKQLSEEERDLLHTTRPEYDDGFVLLDCRTVNEVTSWGIIEGAKVLPAHELFEAFHATPEEFLQDYGFAKPRPDDIIICYCQYGPRSLMAAQILSWMGYLKVMHFRDGYYEWGKQYNLLLRRWMEHDKESGNELRRIATFRAGLELQREIAPEFNALPIQEARQYLRDTTRSPGTLLVGEGLRLEAYKLVAKLTEGLAPPLLPGVVGDDNCVSLTSSGDAPESRATRTRRLREQQLTRFLEQTTGLDPKKELSRPALSLSMGEAQATVLDALAYGHELGVSPDATTAPPPPP</sequence>
<dbReference type="SUPFAM" id="SSF52821">
    <property type="entry name" value="Rhodanese/Cell cycle control phosphatase"/>
    <property type="match status" value="1"/>
</dbReference>
<dbReference type="RefSeq" id="XP_067753314.1">
    <property type="nucleotide sequence ID" value="XM_067897157.1"/>
</dbReference>
<dbReference type="OrthoDB" id="566238at2759"/>
<evidence type="ECO:0000256" key="1">
    <source>
        <dbReference type="SAM" id="MobiDB-lite"/>
    </source>
</evidence>
<evidence type="ECO:0000313" key="4">
    <source>
        <dbReference type="Proteomes" id="UP000674318"/>
    </source>
</evidence>
<dbReference type="Proteomes" id="UP000674318">
    <property type="component" value="Chromosome 35"/>
</dbReference>
<gene>
    <name evidence="3" type="ORF">JKF63_01108</name>
</gene>
<feature type="compositionally biased region" description="Polar residues" evidence="1">
    <location>
        <begin position="110"/>
        <end position="121"/>
    </location>
</feature>
<reference evidence="3 4" key="1">
    <citation type="submission" date="2021-02" db="EMBL/GenBank/DDBJ databases">
        <title>Porcisia hertigi Genome sequencing and assembly.</title>
        <authorList>
            <person name="Almutairi H."/>
            <person name="Gatherer D."/>
        </authorList>
    </citation>
    <scope>NUCLEOTIDE SEQUENCE [LARGE SCALE GENOMIC DNA]</scope>
    <source>
        <strain evidence="3 4">C119</strain>
    </source>
</reference>
<dbReference type="PROSITE" id="PS50206">
    <property type="entry name" value="RHODANESE_3"/>
    <property type="match status" value="1"/>
</dbReference>
<dbReference type="GO" id="GO:0005739">
    <property type="term" value="C:mitochondrion"/>
    <property type="evidence" value="ECO:0007669"/>
    <property type="project" value="TreeGrafter"/>
</dbReference>
<dbReference type="InterPro" id="IPR001763">
    <property type="entry name" value="Rhodanese-like_dom"/>
</dbReference>
<feature type="region of interest" description="Disordered" evidence="1">
    <location>
        <begin position="160"/>
        <end position="216"/>
    </location>
</feature>
<keyword evidence="4" id="KW-1185">Reference proteome</keyword>
<protein>
    <recommendedName>
        <fullName evidence="2">Rhodanese domain-containing protein</fullName>
    </recommendedName>
</protein>
<feature type="domain" description="Rhodanese" evidence="2">
    <location>
        <begin position="330"/>
        <end position="432"/>
    </location>
</feature>
<dbReference type="KEGG" id="phet:94287234"/>
<comment type="caution">
    <text evidence="3">The sequence shown here is derived from an EMBL/GenBank/DDBJ whole genome shotgun (WGS) entry which is preliminary data.</text>
</comment>
<feature type="region of interest" description="Disordered" evidence="1">
    <location>
        <begin position="106"/>
        <end position="131"/>
    </location>
</feature>
<dbReference type="Pfam" id="PF00581">
    <property type="entry name" value="Rhodanese"/>
    <property type="match status" value="1"/>
</dbReference>
<evidence type="ECO:0000313" key="3">
    <source>
        <dbReference type="EMBL" id="KAG5492530.1"/>
    </source>
</evidence>
<accession>A0A836L313</accession>
<dbReference type="PANTHER" id="PTHR44086:SF5">
    <property type="entry name" value="RHODANESE DOMAIN-CONTAINING PROTEIN"/>
    <property type="match status" value="1"/>
</dbReference>
<dbReference type="AlphaFoldDB" id="A0A836L313"/>
<dbReference type="InterPro" id="IPR036873">
    <property type="entry name" value="Rhodanese-like_dom_sf"/>
</dbReference>
<evidence type="ECO:0000259" key="2">
    <source>
        <dbReference type="PROSITE" id="PS50206"/>
    </source>
</evidence>
<dbReference type="GeneID" id="94287234"/>
<dbReference type="SMART" id="SM00450">
    <property type="entry name" value="RHOD"/>
    <property type="match status" value="1"/>
</dbReference>
<organism evidence="3 4">
    <name type="scientific">Porcisia hertigi</name>
    <dbReference type="NCBI Taxonomy" id="2761500"/>
    <lineage>
        <taxon>Eukaryota</taxon>
        <taxon>Discoba</taxon>
        <taxon>Euglenozoa</taxon>
        <taxon>Kinetoplastea</taxon>
        <taxon>Metakinetoplastina</taxon>
        <taxon>Trypanosomatida</taxon>
        <taxon>Trypanosomatidae</taxon>
        <taxon>Leishmaniinae</taxon>
        <taxon>Porcisia</taxon>
    </lineage>
</organism>